<dbReference type="InterPro" id="IPR013123">
    <property type="entry name" value="SpoU_subst-bd"/>
</dbReference>
<dbReference type="InterPro" id="IPR029026">
    <property type="entry name" value="tRNA_m1G_MTases_N"/>
</dbReference>
<proteinExistence type="inferred from homology"/>
<comment type="similarity">
    <text evidence="1">Belongs to the class IV-like SAM-binding methyltransferase superfamily. RNA methyltransferase TrmH family.</text>
</comment>
<dbReference type="Proteomes" id="UP001157126">
    <property type="component" value="Unassembled WGS sequence"/>
</dbReference>
<sequence>MSSDRARDPLTNPRAERVRKVAALARRAVRAKEGLFLVEGPQGVREAVRHRPDLVRDVYVDLDAAQRFPEILQDAEQAGLFVHPASPQVLAAMGDAETSQGVLAVCRTLDVPLSEVLAAQPATIAVLAHVRDPGNAGTVLRCADASGADAVVLTEASVDLYNPKVVRSTAGSLFHVPVVIGEPVAEVIAQVHAAGMITHAADGTGAVLLDEADLEHRHAWVFGNEAWGLHEEVREACTDVVRVPIHGRAESLNLAMAATVCLYESARRRAPITPPGTVRV</sequence>
<evidence type="ECO:0000256" key="2">
    <source>
        <dbReference type="ARBA" id="ARBA00022603"/>
    </source>
</evidence>
<reference evidence="6" key="1">
    <citation type="journal article" date="2019" name="Int. J. Syst. Evol. Microbiol.">
        <title>The Global Catalogue of Microorganisms (GCM) 10K type strain sequencing project: providing services to taxonomists for standard genome sequencing and annotation.</title>
        <authorList>
            <consortium name="The Broad Institute Genomics Platform"/>
            <consortium name="The Broad Institute Genome Sequencing Center for Infectious Disease"/>
            <person name="Wu L."/>
            <person name="Ma J."/>
        </authorList>
    </citation>
    <scope>NUCLEOTIDE SEQUENCE [LARGE SCALE GENOMIC DNA]</scope>
    <source>
        <strain evidence="6">NBRC 113072</strain>
    </source>
</reference>
<dbReference type="PANTHER" id="PTHR43191:SF2">
    <property type="entry name" value="RRNA METHYLTRANSFERASE 3, MITOCHONDRIAL"/>
    <property type="match status" value="1"/>
</dbReference>
<dbReference type="GO" id="GO:0008168">
    <property type="term" value="F:methyltransferase activity"/>
    <property type="evidence" value="ECO:0007669"/>
    <property type="project" value="UniProtKB-KW"/>
</dbReference>
<name>A0ABQ6ISH4_9MICO</name>
<dbReference type="Gene3D" id="3.30.1330.30">
    <property type="match status" value="1"/>
</dbReference>
<protein>
    <submittedName>
        <fullName evidence="5">RNA methyltransferase</fullName>
    </submittedName>
</protein>
<gene>
    <name evidence="5" type="ORF">GCM10025883_20510</name>
</gene>
<dbReference type="EMBL" id="BSUO01000001">
    <property type="protein sequence ID" value="GMA40006.1"/>
    <property type="molecule type" value="Genomic_DNA"/>
</dbReference>
<dbReference type="GO" id="GO:0032259">
    <property type="term" value="P:methylation"/>
    <property type="evidence" value="ECO:0007669"/>
    <property type="project" value="UniProtKB-KW"/>
</dbReference>
<dbReference type="RefSeq" id="WP_284303780.1">
    <property type="nucleotide sequence ID" value="NZ_BSUO01000001.1"/>
</dbReference>
<dbReference type="Gene3D" id="3.40.1280.10">
    <property type="match status" value="1"/>
</dbReference>
<dbReference type="SMART" id="SM00967">
    <property type="entry name" value="SpoU_sub_bind"/>
    <property type="match status" value="1"/>
</dbReference>
<dbReference type="InterPro" id="IPR051259">
    <property type="entry name" value="rRNA_Methyltransferase"/>
</dbReference>
<evidence type="ECO:0000313" key="5">
    <source>
        <dbReference type="EMBL" id="GMA40006.1"/>
    </source>
</evidence>
<dbReference type="Pfam" id="PF08032">
    <property type="entry name" value="SpoU_sub_bind"/>
    <property type="match status" value="1"/>
</dbReference>
<organism evidence="5 6">
    <name type="scientific">Mobilicoccus caccae</name>
    <dbReference type="NCBI Taxonomy" id="1859295"/>
    <lineage>
        <taxon>Bacteria</taxon>
        <taxon>Bacillati</taxon>
        <taxon>Actinomycetota</taxon>
        <taxon>Actinomycetes</taxon>
        <taxon>Micrococcales</taxon>
        <taxon>Dermatophilaceae</taxon>
        <taxon>Mobilicoccus</taxon>
    </lineage>
</organism>
<dbReference type="PANTHER" id="PTHR43191">
    <property type="entry name" value="RRNA METHYLTRANSFERASE 3"/>
    <property type="match status" value="1"/>
</dbReference>
<feature type="domain" description="RNA 2-O ribose methyltransferase substrate binding" evidence="4">
    <location>
        <begin position="37"/>
        <end position="112"/>
    </location>
</feature>
<evidence type="ECO:0000259" key="4">
    <source>
        <dbReference type="SMART" id="SM00967"/>
    </source>
</evidence>
<keyword evidence="6" id="KW-1185">Reference proteome</keyword>
<evidence type="ECO:0000313" key="6">
    <source>
        <dbReference type="Proteomes" id="UP001157126"/>
    </source>
</evidence>
<dbReference type="CDD" id="cd18095">
    <property type="entry name" value="SpoU-like_rRNA-MTase"/>
    <property type="match status" value="1"/>
</dbReference>
<dbReference type="SUPFAM" id="SSF55315">
    <property type="entry name" value="L30e-like"/>
    <property type="match status" value="1"/>
</dbReference>
<dbReference type="InterPro" id="IPR029064">
    <property type="entry name" value="Ribosomal_eL30-like_sf"/>
</dbReference>
<dbReference type="InterPro" id="IPR001537">
    <property type="entry name" value="SpoU_MeTrfase"/>
</dbReference>
<keyword evidence="3" id="KW-0808">Transferase</keyword>
<dbReference type="SUPFAM" id="SSF75217">
    <property type="entry name" value="alpha/beta knot"/>
    <property type="match status" value="1"/>
</dbReference>
<accession>A0ABQ6ISH4</accession>
<dbReference type="InterPro" id="IPR029028">
    <property type="entry name" value="Alpha/beta_knot_MTases"/>
</dbReference>
<comment type="caution">
    <text evidence="5">The sequence shown here is derived from an EMBL/GenBank/DDBJ whole genome shotgun (WGS) entry which is preliminary data.</text>
</comment>
<dbReference type="Pfam" id="PF00588">
    <property type="entry name" value="SpoU_methylase"/>
    <property type="match status" value="1"/>
</dbReference>
<evidence type="ECO:0000256" key="3">
    <source>
        <dbReference type="ARBA" id="ARBA00022679"/>
    </source>
</evidence>
<evidence type="ECO:0000256" key="1">
    <source>
        <dbReference type="ARBA" id="ARBA00007228"/>
    </source>
</evidence>
<keyword evidence="2 5" id="KW-0489">Methyltransferase</keyword>